<dbReference type="PANTHER" id="PTHR47969:SF21">
    <property type="entry name" value="KINESIN-LIKE PROTEIN"/>
    <property type="match status" value="1"/>
</dbReference>
<keyword evidence="6 11" id="KW-0175">Coiled coil</keyword>
<accession>A0A7M7PGA4</accession>
<name>A0A7M7PGA4_STRPU</name>
<evidence type="ECO:0000259" key="13">
    <source>
        <dbReference type="PROSITE" id="PS50067"/>
    </source>
</evidence>
<dbReference type="GO" id="GO:0003777">
    <property type="term" value="F:microtubule motor activity"/>
    <property type="evidence" value="ECO:0007669"/>
    <property type="project" value="InterPro"/>
</dbReference>
<dbReference type="InterPro" id="IPR019821">
    <property type="entry name" value="Kinesin_motor_CS"/>
</dbReference>
<evidence type="ECO:0000313" key="15">
    <source>
        <dbReference type="Proteomes" id="UP000007110"/>
    </source>
</evidence>
<dbReference type="Pfam" id="PF00225">
    <property type="entry name" value="Kinesin"/>
    <property type="match status" value="1"/>
</dbReference>
<evidence type="ECO:0000256" key="1">
    <source>
        <dbReference type="ARBA" id="ARBA00004245"/>
    </source>
</evidence>
<feature type="region of interest" description="Disordered" evidence="12">
    <location>
        <begin position="839"/>
        <end position="873"/>
    </location>
</feature>
<comment type="subcellular location">
    <subcellularLocation>
        <location evidence="1">Cytoplasm</location>
        <location evidence="1">Cytoskeleton</location>
    </subcellularLocation>
</comment>
<keyword evidence="7 9" id="KW-0505">Motor protein</keyword>
<organism evidence="14 15">
    <name type="scientific">Strongylocentrotus purpuratus</name>
    <name type="common">Purple sea urchin</name>
    <dbReference type="NCBI Taxonomy" id="7668"/>
    <lineage>
        <taxon>Eukaryota</taxon>
        <taxon>Metazoa</taxon>
        <taxon>Echinodermata</taxon>
        <taxon>Eleutherozoa</taxon>
        <taxon>Echinozoa</taxon>
        <taxon>Echinoidea</taxon>
        <taxon>Euechinoidea</taxon>
        <taxon>Echinacea</taxon>
        <taxon>Camarodonta</taxon>
        <taxon>Echinidea</taxon>
        <taxon>Strongylocentrotidae</taxon>
        <taxon>Strongylocentrotus</taxon>
    </lineage>
</organism>
<evidence type="ECO:0000256" key="2">
    <source>
        <dbReference type="ARBA" id="ARBA00022490"/>
    </source>
</evidence>
<evidence type="ECO:0000313" key="14">
    <source>
        <dbReference type="EnsemblMetazoa" id="XP_030850883"/>
    </source>
</evidence>
<dbReference type="GeneID" id="590580"/>
<dbReference type="SMART" id="SM00129">
    <property type="entry name" value="KISc"/>
    <property type="match status" value="1"/>
</dbReference>
<dbReference type="PANTHER" id="PTHR47969">
    <property type="entry name" value="CHROMOSOME-ASSOCIATED KINESIN KIF4A-RELATED"/>
    <property type="match status" value="1"/>
</dbReference>
<evidence type="ECO:0000256" key="12">
    <source>
        <dbReference type="SAM" id="MobiDB-lite"/>
    </source>
</evidence>
<keyword evidence="15" id="KW-1185">Reference proteome</keyword>
<dbReference type="PROSITE" id="PS50067">
    <property type="entry name" value="KINESIN_MOTOR_2"/>
    <property type="match status" value="1"/>
</dbReference>
<keyword evidence="4 9" id="KW-0547">Nucleotide-binding</keyword>
<dbReference type="OrthoDB" id="3176171at2759"/>
<feature type="coiled-coil region" evidence="11">
    <location>
        <begin position="420"/>
        <end position="465"/>
    </location>
</feature>
<dbReference type="AlphaFoldDB" id="A0A7M7PGA4"/>
<dbReference type="PRINTS" id="PR00380">
    <property type="entry name" value="KINESINHEAVY"/>
</dbReference>
<dbReference type="PROSITE" id="PS00411">
    <property type="entry name" value="KINESIN_MOTOR_1"/>
    <property type="match status" value="1"/>
</dbReference>
<dbReference type="KEGG" id="spu:590580"/>
<reference evidence="14" key="2">
    <citation type="submission" date="2021-01" db="UniProtKB">
        <authorList>
            <consortium name="EnsemblMetazoa"/>
        </authorList>
    </citation>
    <scope>IDENTIFICATION</scope>
</reference>
<feature type="compositionally biased region" description="Polar residues" evidence="12">
    <location>
        <begin position="736"/>
        <end position="759"/>
    </location>
</feature>
<keyword evidence="2" id="KW-0963">Cytoplasm</keyword>
<feature type="binding site" evidence="9">
    <location>
        <begin position="89"/>
        <end position="96"/>
    </location>
    <ligand>
        <name>ATP</name>
        <dbReference type="ChEBI" id="CHEBI:30616"/>
    </ligand>
</feature>
<protein>
    <recommendedName>
        <fullName evidence="10">Kinesin-like protein</fullName>
    </recommendedName>
</protein>
<keyword evidence="8" id="KW-0206">Cytoskeleton</keyword>
<dbReference type="Proteomes" id="UP000007110">
    <property type="component" value="Unassembled WGS sequence"/>
</dbReference>
<evidence type="ECO:0000256" key="9">
    <source>
        <dbReference type="PROSITE-ProRule" id="PRU00283"/>
    </source>
</evidence>
<reference evidence="15" key="1">
    <citation type="submission" date="2015-02" db="EMBL/GenBank/DDBJ databases">
        <title>Genome sequencing for Strongylocentrotus purpuratus.</title>
        <authorList>
            <person name="Murali S."/>
            <person name="Liu Y."/>
            <person name="Vee V."/>
            <person name="English A."/>
            <person name="Wang M."/>
            <person name="Skinner E."/>
            <person name="Han Y."/>
            <person name="Muzny D.M."/>
            <person name="Worley K.C."/>
            <person name="Gibbs R.A."/>
        </authorList>
    </citation>
    <scope>NUCLEOTIDE SEQUENCE</scope>
</reference>
<evidence type="ECO:0000256" key="7">
    <source>
        <dbReference type="ARBA" id="ARBA00023175"/>
    </source>
</evidence>
<dbReference type="GO" id="GO:0005524">
    <property type="term" value="F:ATP binding"/>
    <property type="evidence" value="ECO:0007669"/>
    <property type="project" value="UniProtKB-UniRule"/>
</dbReference>
<dbReference type="EnsemblMetazoa" id="XM_030995023">
    <property type="protein sequence ID" value="XP_030850883"/>
    <property type="gene ID" value="LOC590580"/>
</dbReference>
<dbReference type="InParanoid" id="A0A7M7PGA4"/>
<dbReference type="SUPFAM" id="SSF52540">
    <property type="entry name" value="P-loop containing nucleoside triphosphate hydrolases"/>
    <property type="match status" value="1"/>
</dbReference>
<evidence type="ECO:0000256" key="3">
    <source>
        <dbReference type="ARBA" id="ARBA00022701"/>
    </source>
</evidence>
<proteinExistence type="inferred from homology"/>
<dbReference type="FunFam" id="3.40.850.10:FF:000029">
    <property type="entry name" value="Kinesin-like protein KIF17"/>
    <property type="match status" value="1"/>
</dbReference>
<dbReference type="InterPro" id="IPR027417">
    <property type="entry name" value="P-loop_NTPase"/>
</dbReference>
<feature type="compositionally biased region" description="Low complexity" evidence="12">
    <location>
        <begin position="398"/>
        <end position="411"/>
    </location>
</feature>
<evidence type="ECO:0000256" key="4">
    <source>
        <dbReference type="ARBA" id="ARBA00022741"/>
    </source>
</evidence>
<dbReference type="InterPro" id="IPR001752">
    <property type="entry name" value="Kinesin_motor_dom"/>
</dbReference>
<evidence type="ECO:0000256" key="11">
    <source>
        <dbReference type="SAM" id="Coils"/>
    </source>
</evidence>
<keyword evidence="5 9" id="KW-0067">ATP-binding</keyword>
<sequence>MAEAVKVIVRCRPLNGREKSLKCKTCVKMDGKRGYCEILKPNSKDPSKSFTFDGAYFVDSTTEQIYGDIAYPLVDGVLEGYNGTIFAYGQTGCGKSFSMQGITDPATQRGIIPRAFEHIFENIQVAEGLKYLVRASYLEIYNEEIRDLLGKDAKARLELKEHPDKGVYVKELTMHIVHNRRECEQIMELGWKNRSTGATLMNADSSRSHSIFTIHIEMCEVDDTGEDHIRAGKLNLVDLAGSERQGKTGATGDRLKEATKINLSLSALGNVISALVDGKSKHIPYRDSKLTRLLQDSLGGNTKTLMVACLSPADNNYDETLSTLRYANRAKNIKNKPKINEDPKDALLRQYQEEIKTLKQMLMGEIPIPPGGFPGMEMMAGALGGALSKPLALPPPQSAEAAPEATPSQESTPEDTNIMKEQLQKDYQAELEEMKAMYEEEQVSKAKLQQDMDQLKSLYDNKLAQVSEQGGEASPTEAGQKVITLERVQPPQDGEAAAKPDASGKPVAQGEQPRVEGEPSVPPTEDEGPSAPRSSPKMPRKDQGGGFLDQEEAMKRLQALEHEMVGGERATDEGLKEKRRKKLKHAEMRKLTLAKAIAKMDDDGIMLNIYSSIEDELKAKNELLKKEQEKLRAADCEISDLNAEFEFERIDYLDTIRKQEKQITMLQQILDRVQPCLRRDCNYYNLDKIKGECSWDEEEGRWKLPDLVVVREKLPTTTHPGGASMPGGIMPGGRQPLTQRGQPERSMPNNNRPQANGYPNANGIGPSAYDEPEEDRYLQKLNQSNHDSAIDYFKPKRANKLLNNSDSNRTLTADLPMRGPSPNFLTNTDMAAASVHGQLGPADVPMRRPMRLEALPTGKPKKGKKKHNTLEPL</sequence>
<dbReference type="OMA" id="QCKTGAF"/>
<dbReference type="InterPro" id="IPR027640">
    <property type="entry name" value="Kinesin-like_fam"/>
</dbReference>
<dbReference type="Gene3D" id="3.40.850.10">
    <property type="entry name" value="Kinesin motor domain"/>
    <property type="match status" value="1"/>
</dbReference>
<dbReference type="GO" id="GO:0005874">
    <property type="term" value="C:microtubule"/>
    <property type="evidence" value="ECO:0007669"/>
    <property type="project" value="UniProtKB-KW"/>
</dbReference>
<feature type="coiled-coil region" evidence="11">
    <location>
        <begin position="610"/>
        <end position="644"/>
    </location>
</feature>
<dbReference type="FunCoup" id="A0A7M7PGA4">
    <property type="interactions" value="9"/>
</dbReference>
<feature type="region of interest" description="Disordered" evidence="12">
    <location>
        <begin position="491"/>
        <end position="546"/>
    </location>
</feature>
<evidence type="ECO:0000256" key="5">
    <source>
        <dbReference type="ARBA" id="ARBA00022840"/>
    </source>
</evidence>
<dbReference type="GO" id="GO:0008017">
    <property type="term" value="F:microtubule binding"/>
    <property type="evidence" value="ECO:0007669"/>
    <property type="project" value="InterPro"/>
</dbReference>
<feature type="region of interest" description="Disordered" evidence="12">
    <location>
        <begin position="387"/>
        <end position="417"/>
    </location>
</feature>
<dbReference type="RefSeq" id="XP_030850883.1">
    <property type="nucleotide sequence ID" value="XM_030995023.1"/>
</dbReference>
<feature type="region of interest" description="Disordered" evidence="12">
    <location>
        <begin position="716"/>
        <end position="772"/>
    </location>
</feature>
<feature type="domain" description="Kinesin motor" evidence="13">
    <location>
        <begin position="4"/>
        <end position="333"/>
    </location>
</feature>
<dbReference type="InterPro" id="IPR036961">
    <property type="entry name" value="Kinesin_motor_dom_sf"/>
</dbReference>
<comment type="similarity">
    <text evidence="9 10">Belongs to the TRAFAC class myosin-kinesin ATPase superfamily. Kinesin family.</text>
</comment>
<evidence type="ECO:0000256" key="8">
    <source>
        <dbReference type="ARBA" id="ARBA00023212"/>
    </source>
</evidence>
<evidence type="ECO:0000256" key="10">
    <source>
        <dbReference type="RuleBase" id="RU000394"/>
    </source>
</evidence>
<evidence type="ECO:0000256" key="6">
    <source>
        <dbReference type="ARBA" id="ARBA00023054"/>
    </source>
</evidence>
<dbReference type="GO" id="GO:0007018">
    <property type="term" value="P:microtubule-based movement"/>
    <property type="evidence" value="ECO:0007669"/>
    <property type="project" value="InterPro"/>
</dbReference>
<keyword evidence="3 10" id="KW-0493">Microtubule</keyword>